<feature type="domain" description="Trimeric autotransporter adhesin YadA-like stalk" evidence="3">
    <location>
        <begin position="3128"/>
        <end position="3156"/>
    </location>
</feature>
<feature type="domain" description="Trimeric autotransporter adhesin YadA-like stalk" evidence="3">
    <location>
        <begin position="2826"/>
        <end position="2849"/>
    </location>
</feature>
<feature type="domain" description="Trimeric autotransporter adhesin YadA-like stalk" evidence="3">
    <location>
        <begin position="2977"/>
        <end position="3000"/>
    </location>
</feature>
<feature type="domain" description="Trimeric autotransporter adhesin YadA-like head" evidence="2">
    <location>
        <begin position="923"/>
        <end position="946"/>
    </location>
</feature>
<feature type="compositionally biased region" description="Polar residues" evidence="1">
    <location>
        <begin position="3121"/>
        <end position="3133"/>
    </location>
</feature>
<dbReference type="CDD" id="cd12820">
    <property type="entry name" value="LbR_YadA-like"/>
    <property type="match status" value="3"/>
</dbReference>
<evidence type="ECO:0000259" key="4">
    <source>
        <dbReference type="Pfam" id="PF13018"/>
    </source>
</evidence>
<evidence type="ECO:0000259" key="2">
    <source>
        <dbReference type="Pfam" id="PF05658"/>
    </source>
</evidence>
<proteinExistence type="predicted"/>
<dbReference type="SUPFAM" id="SSF101967">
    <property type="entry name" value="Adhesin YadA, collagen-binding domain"/>
    <property type="match status" value="6"/>
</dbReference>
<feature type="domain" description="Trimeric autotransporter adhesin YadA-like head" evidence="2">
    <location>
        <begin position="951"/>
        <end position="976"/>
    </location>
</feature>
<evidence type="ECO:0000313" key="6">
    <source>
        <dbReference type="Proteomes" id="UP000832034"/>
    </source>
</evidence>
<feature type="region of interest" description="Disordered" evidence="1">
    <location>
        <begin position="3117"/>
        <end position="3157"/>
    </location>
</feature>
<feature type="domain" description="Trimeric autotransporter adhesin YadA-like head" evidence="2">
    <location>
        <begin position="744"/>
        <end position="767"/>
    </location>
</feature>
<dbReference type="InterPro" id="IPR024973">
    <property type="entry name" value="ESPR"/>
</dbReference>
<evidence type="ECO:0000259" key="3">
    <source>
        <dbReference type="Pfam" id="PF05662"/>
    </source>
</evidence>
<dbReference type="Pfam" id="PF13018">
    <property type="entry name" value="ESPR"/>
    <property type="match status" value="1"/>
</dbReference>
<feature type="domain" description="Trimeric autotransporter adhesin YadA-like head" evidence="2">
    <location>
        <begin position="538"/>
        <end position="564"/>
    </location>
</feature>
<dbReference type="Pfam" id="PF05662">
    <property type="entry name" value="YadA_stalk"/>
    <property type="match status" value="6"/>
</dbReference>
<dbReference type="InterPro" id="IPR011049">
    <property type="entry name" value="Serralysin-like_metalloprot_C"/>
</dbReference>
<feature type="domain" description="ESPR" evidence="4">
    <location>
        <begin position="1"/>
        <end position="36"/>
    </location>
</feature>
<feature type="domain" description="Trimeric autotransporter adhesin YadA-like head" evidence="2">
    <location>
        <begin position="398"/>
        <end position="423"/>
    </location>
</feature>
<feature type="domain" description="Trimeric autotransporter adhesin YadA-like head" evidence="2">
    <location>
        <begin position="165"/>
        <end position="187"/>
    </location>
</feature>
<protein>
    <submittedName>
        <fullName evidence="5">Uncharacterized protein</fullName>
    </submittedName>
</protein>
<keyword evidence="6" id="KW-1185">Reference proteome</keyword>
<dbReference type="EMBL" id="CP091512">
    <property type="protein sequence ID" value="UOO91776.1"/>
    <property type="molecule type" value="Genomic_DNA"/>
</dbReference>
<accession>A0ABY4E8W4</accession>
<dbReference type="Proteomes" id="UP000832034">
    <property type="component" value="Chromosome"/>
</dbReference>
<feature type="domain" description="Trimeric autotransporter adhesin YadA-like stalk" evidence="3">
    <location>
        <begin position="2691"/>
        <end position="2727"/>
    </location>
</feature>
<evidence type="ECO:0000313" key="5">
    <source>
        <dbReference type="EMBL" id="UOO91776.1"/>
    </source>
</evidence>
<dbReference type="Gene3D" id="2.150.10.10">
    <property type="entry name" value="Serralysin-like metalloprotease, C-terminal"/>
    <property type="match status" value="8"/>
</dbReference>
<feature type="domain" description="Trimeric autotransporter adhesin YadA-like stalk" evidence="3">
    <location>
        <begin position="2540"/>
        <end position="2563"/>
    </location>
</feature>
<sequence length="3157" mass="315791">MNKAYKVVYNETTGTYVAVAEIESSRGKSTKSQTSVTTRESALNSFQWQPLSKISTLLIPILGGLGSLMVSNQASAIILEGDIACANGNTQTIVGPDGVTVYSSSPGNPIDGYLSPASTWSTVAGCGADGGEGTTTYASTLYGAFTKATGNFAVAMGFDARSAGSAVAIGTQARASSQGSVAIGTSAKAQNVNAVAVGTNTIAGNQNDVVIGNNITSTSTLLTSSAEATSKEFGTIAIGNEVDVGGTRMVVIGNESGMTVGSGTDSHDSIAIGTQTRLNGQRVIAIGTGVNNIGINSIAMGSYSNVDFASQGGTAVGRETKLQNSFLGTAIGNQTHVVGSDGGTAVGDRHKVTNSGYAAAFGSRAEVTDSANAIAIGAATKVTGASNGIAIGRDSATSAENGLALGTASSTSGSASIAIGSNSKNPAANSIALGHKASIVNAQNVGAIVIGDNARSEYYGAAEQFVIAIGANSNSYAYSVALGKEASADRGAYDAEGGSIAIGYRANTTDASRASIAMGVNSQVTSQYGVAIGTQSKASGANATAMGHNALASRANSIVIGTNAVSNGVADSTVVIGDGASSVGDGSQGIIIGAKSSNNDAVNSITIGHDASTYKGDAVVNIGYGANTSAGYSVTIGPNAASFGAISAQHQVTIGSGANTSAANAIAVGHSAASAGSKAAAFGYQSNASALSAMALGSQSTASGIYSVAVGDSSKAIDRYAIAMGYQSNASGPDSIAIGVGSAASGNQSIAVGYKNQVTGNNSGAFGDPNVISGNNSYALGNNNTISGNSTHVLGNNNTAKGSSSYIIGNNSSTELSNDIAIGTEAKTGISTQPTEGFSGAQVAIGYKATTGTDGQIALGTMTNAGAVNHTIAIGTKATTTGNSSIAVGRNAASSGLNAAAVGVGATAVGSSSAAYGTNSNSEGGNSVAIGSAAHSASTNSIALGNTSEVTANNAIAIGSGAVASVANSVALGNGATTSAAVGTASTTLGNTTFNVAGTTPTGTVSVGKAGSERTVTNVAAGRVTATSTDAINGSQLYVVAAFADQGLNFTANSGGTVNRDLGQTLNIVGSLNNKALTIEPTSVAATAGQYSARNTQTVSDPTTGRIQIQFADRPTLSGVVLDGKDGQDAGIQFGKDGLSLKGVGVDGKDGITIVGANGKDGITFNKDGTITNVVQSTTPDGLATNKSVDDKVAANKALGLNFTGNTGPTLHRDLGQTLSIIGSAQTLNKSSDATKETTAGSYYARNLQTVTVVNSLTGDTTLQMLLADRPTFSGVVLDGKDGKDASIQFGKDGLSLKGVGVDGKDGITIVGANGKDGITFNKDGTITNVVQSTGPDGLVTNKQLDDTKALGLNFTGNAGGTVHRNLGETLNIIGSAQGLNKTFDTATTGSTTGAYYSRNLQTVTDPITGRVQVQFADRPTLSGVVLDGKDGKDASIQFGKDGLSLKGVGVDGKDGITIVGANGKDGITFNQDGTITNVVQSTDPDGLVTNKQLDDTKALGLNFTGNAGGTVHRNLGETLNIIGSAQSLNKTFDTATAGSTTGEYYSRNLQTVTDPNTGRVQVQFADRPTLSGVVLDGKDGKDASVQFGKDGLSITGLGVNGKDGIGIQGMTGANGKDGISFNPDGTISNVTDGKNPGDVATKDQIDKLASGGLDFLGNAGGLVHRNLGQTLSIIGSAQNLNKAFDNAAAGSTTGEYYSRNLQTVTDPNTGRVQVQFADRPTLSGVVLDGKDGKDASVQFGKDGLSITGLGVNGKDGIGIQGMTGANGKDGISFNPDGTISNVTDGKNPGDVATKDQIDKLASGGLDFLGNAGGLVHRNLGQTLSIIGSAQNLNKAFDNAAAGSTTGEYYSRNLQTVTDPNTGRVQVQFADRPTLSGVVLDGKDGKDASVQFGKDGLSITGLGVNGKDGIGIQGMTGANGKDGISFNPDGTISNVTDGKNPGDVATKDQIDKLASGGLDFLGNAGGLVHRNLGQTLSIIGSAQNLNKAFDNAAAGSTTGEYYSRNLQTVTDPNTGRVQVQFADRPTLSGVVLDGKDGKDASVQFGKDGLSITGLGVNGKDGIGIQGMTGANGKDGISFNPDGTISNVTDGKNPGDVATKDQIDKLASGGLDFLGNAGGLVHRNLGQTLSIIGSAQNLNKAFDNAAAGSTTGEYYSRNLQTVTDPNTGRVQVQFADRPTLSGVVLDGKDGKDASVQFGKDGLSITGLGVNGKDGIGIQGMTGANGKDGISFNPDGTISNVTDGKNPGDVATKDQIDKLASGGLDFLGNAGGLVHRNLGQTLSIIGSAQNLNKAFDNAAAGSTTGEYYSRNLQTVTDPNTGRVQVQFADRPTLSGVVLDGKDGKDASVQFGKDGLSITGLGVNGKDGIGIQGMTGANGKDGISFNPDGTISNVTDGKNPGDVATKDQIDKLASGGLDFLGNAGGLVHRNLGQTLSIIGSAQNLNKAFDNAAAGSTTGEYYSRNLQTVTDPNTGRVQVQFADRPTLSGVVLDGKDGKDASVQFGKDGLSITGLGVNGKDGIGIQGMTGANGKDGISFNPDGTISNVTDGKNPGDVVNKGQLDDIASAGLDFTANSGALVHRDLGQTLGVIGSETGLNLAVDTSKNATASKYNSSNIQTVTTGNGIQVQFADRPEFSGLVVNGKDGKDASIQFTDSSGNKGTSLVGKPGADGAPGLTVVGKDGKDGVSFNNDGTISNVTDGTRPNDAVNKGQLDDIADGLTNSGLSFTDDAGTVIHRKLGETLGLTTTSVNMKTVVGKDGIAINFSDRPEFSGLVVNGKDGKDASIQFTDPSGNKGASLVGKPGADGLPGLTVVGKDGKDGVSFNNDGTISNVTDGTRPNDAVNKGQLDDIASAGLDFTANSGALVHRDLGQTLGVIGSDKSLGLTHDTTGVATTGNYTAKNVQTVTTSNGLQVQFADRPEFSGLVVNGKDGKDASIQFTDPSGNKGASLVGKQGADGVPGLTVVGKDGKDGVSFNNDGTISNVTDGTRPKDAVNKGQLDDIASAGLDFTANSGALVHRDLGQTLGVIGSETGLSLAVDTSKNATAGKYNSSNIQTVTTGNGIQMQFADRPEFSGLVVNGKDGKDASIQFTDPSGNKGASLVGKQGADGVPGLTVVGKDGKDGVSFNNDGTISNVTDGTRPKDAVNKGQLDGVSDALTNSV</sequence>
<dbReference type="InterPro" id="IPR008640">
    <property type="entry name" value="Adhesin_Head_dom"/>
</dbReference>
<dbReference type="RefSeq" id="WP_244802720.1">
    <property type="nucleotide sequence ID" value="NZ_CP091512.1"/>
</dbReference>
<feature type="domain" description="Trimeric autotransporter adhesin YadA-like head" evidence="2">
    <location>
        <begin position="720"/>
        <end position="742"/>
    </location>
</feature>
<feature type="domain" description="Trimeric autotransporter adhesin YadA-like head" evidence="2">
    <location>
        <begin position="515"/>
        <end position="536"/>
    </location>
</feature>
<dbReference type="SMART" id="SM00710">
    <property type="entry name" value="PbH1"/>
    <property type="match status" value="11"/>
</dbReference>
<feature type="domain" description="Trimeric autotransporter adhesin YadA-like head" evidence="2">
    <location>
        <begin position="870"/>
        <end position="892"/>
    </location>
</feature>
<dbReference type="Pfam" id="PF05658">
    <property type="entry name" value="YadA_head"/>
    <property type="match status" value="10"/>
</dbReference>
<organism evidence="5 6">
    <name type="scientific">Vitreoscilla stercoraria</name>
    <dbReference type="NCBI Taxonomy" id="61"/>
    <lineage>
        <taxon>Bacteria</taxon>
        <taxon>Pseudomonadati</taxon>
        <taxon>Pseudomonadota</taxon>
        <taxon>Betaproteobacteria</taxon>
        <taxon>Neisseriales</taxon>
        <taxon>Neisseriaceae</taxon>
        <taxon>Vitreoscilla</taxon>
    </lineage>
</organism>
<name>A0ABY4E8W4_VITST</name>
<reference evidence="5" key="1">
    <citation type="submission" date="2021-12" db="EMBL/GenBank/DDBJ databases">
        <authorList>
            <person name="Veyrier F.J."/>
        </authorList>
    </citation>
    <scope>NUCLEOTIDE SEQUENCE</scope>
    <source>
        <strain evidence="5">SAG 1488-6</strain>
    </source>
</reference>
<feature type="domain" description="Trimeric autotransporter adhesin YadA-like head" evidence="2">
    <location>
        <begin position="688"/>
        <end position="714"/>
    </location>
</feature>
<evidence type="ECO:0000256" key="1">
    <source>
        <dbReference type="SAM" id="MobiDB-lite"/>
    </source>
</evidence>
<dbReference type="InterPro" id="IPR008635">
    <property type="entry name" value="Coiled_stalk_dom"/>
</dbReference>
<gene>
    <name evidence="5" type="ORF">LVJ81_09045</name>
</gene>
<reference evidence="5" key="2">
    <citation type="journal article" date="2022" name="Res Sq">
        <title>Evolution of multicellular longitudinally dividing oral cavity symbionts (Neisseriaceae).</title>
        <authorList>
            <person name="Nyongesa S."/>
            <person name="Weber P."/>
            <person name="Bernet E."/>
            <person name="Pullido F."/>
            <person name="Nieckarz M."/>
            <person name="Delaby M."/>
            <person name="Nieves C."/>
            <person name="Viehboeck T."/>
            <person name="Krause N."/>
            <person name="Rivera-Millot A."/>
            <person name="Nakamura A."/>
            <person name="Vischer N."/>
            <person name="VanNieuwenhze M."/>
            <person name="Brun Y."/>
            <person name="Cava F."/>
            <person name="Bulgheresi S."/>
            <person name="Veyrier F."/>
        </authorList>
    </citation>
    <scope>NUCLEOTIDE SEQUENCE</scope>
    <source>
        <strain evidence="5">SAG 1488-6</strain>
    </source>
</reference>
<feature type="domain" description="Trimeric autotransporter adhesin YadA-like stalk" evidence="3">
    <location>
        <begin position="1016"/>
        <end position="1059"/>
    </location>
</feature>
<dbReference type="InterPro" id="IPR006626">
    <property type="entry name" value="PbH1"/>
</dbReference>